<gene>
    <name evidence="7" type="ORF">DB32_002635</name>
</gene>
<keyword evidence="2 3" id="KW-0802">TPR repeat</keyword>
<dbReference type="AlphaFoldDB" id="A0A0F6W255"/>
<organism evidence="7 8">
    <name type="scientific">Sandaracinus amylolyticus</name>
    <dbReference type="NCBI Taxonomy" id="927083"/>
    <lineage>
        <taxon>Bacteria</taxon>
        <taxon>Pseudomonadati</taxon>
        <taxon>Myxococcota</taxon>
        <taxon>Polyangia</taxon>
        <taxon>Polyangiales</taxon>
        <taxon>Sandaracinaceae</taxon>
        <taxon>Sandaracinus</taxon>
    </lineage>
</organism>
<dbReference type="PANTHER" id="PTHR30273:SF2">
    <property type="entry name" value="PROTEIN FECR"/>
    <property type="match status" value="1"/>
</dbReference>
<evidence type="ECO:0000256" key="1">
    <source>
        <dbReference type="ARBA" id="ARBA00022737"/>
    </source>
</evidence>
<evidence type="ECO:0000259" key="6">
    <source>
        <dbReference type="Pfam" id="PF04773"/>
    </source>
</evidence>
<feature type="region of interest" description="Disordered" evidence="4">
    <location>
        <begin position="193"/>
        <end position="226"/>
    </location>
</feature>
<feature type="domain" description="FecR protein" evidence="6">
    <location>
        <begin position="88"/>
        <end position="168"/>
    </location>
</feature>
<dbReference type="InterPro" id="IPR013105">
    <property type="entry name" value="TPR_2"/>
</dbReference>
<dbReference type="InterPro" id="IPR019734">
    <property type="entry name" value="TPR_rpt"/>
</dbReference>
<evidence type="ECO:0000256" key="3">
    <source>
        <dbReference type="PROSITE-ProRule" id="PRU00339"/>
    </source>
</evidence>
<dbReference type="PROSITE" id="PS50005">
    <property type="entry name" value="TPR"/>
    <property type="match status" value="1"/>
</dbReference>
<dbReference type="Gene3D" id="2.60.120.1440">
    <property type="match status" value="1"/>
</dbReference>
<sequence>MAKRLPLPVKRVLRDPFEDHEVAAMVRRASAPRPRRRVAAASAVVVAAIALLAIVTMPRGEVHEARAPLPLRLEGGGPLPALLAGVTRLDDGSIITVEASARLRRLQNDDRDLVLLLERGTARFDVVPGGPRRWTIECGLATVVVVGTRFTIARAEERVVVEVERGAVLVRGEHVPDRARTLGAGERIEVAAPAPIPPPRFEPEREAAPPPEAAAPRATTPARPRWREAAERGAWDDAYAAIGERLESTCERASVDDLFLIADVARLSGHTADAMVPLEHVVRRHRRDPRAALAAFTLGRLAANLGQYERAERAFETALALDVPDALRADALARLAHARRALGDLDGARAVAAQYVVEYPSGREIDAMRRIGTTE</sequence>
<dbReference type="EMBL" id="CP011125">
    <property type="protein sequence ID" value="AKF05486.1"/>
    <property type="molecule type" value="Genomic_DNA"/>
</dbReference>
<dbReference type="Gene3D" id="1.25.40.10">
    <property type="entry name" value="Tetratricopeptide repeat domain"/>
    <property type="match status" value="1"/>
</dbReference>
<evidence type="ECO:0000256" key="4">
    <source>
        <dbReference type="SAM" id="MobiDB-lite"/>
    </source>
</evidence>
<reference evidence="7 8" key="1">
    <citation type="submission" date="2015-03" db="EMBL/GenBank/DDBJ databases">
        <title>Genome assembly of Sandaracinus amylolyticus DSM 53668.</title>
        <authorList>
            <person name="Sharma G."/>
            <person name="Subramanian S."/>
        </authorList>
    </citation>
    <scope>NUCLEOTIDE SEQUENCE [LARGE SCALE GENOMIC DNA]</scope>
    <source>
        <strain evidence="7 8">DSM 53668</strain>
    </source>
</reference>
<name>A0A0F6W255_9BACT</name>
<dbReference type="Pfam" id="PF07719">
    <property type="entry name" value="TPR_2"/>
    <property type="match status" value="1"/>
</dbReference>
<evidence type="ECO:0000256" key="2">
    <source>
        <dbReference type="ARBA" id="ARBA00022803"/>
    </source>
</evidence>
<dbReference type="PANTHER" id="PTHR30273">
    <property type="entry name" value="PERIPLASMIC SIGNAL SENSOR AND SIGMA FACTOR ACTIVATOR FECR-RELATED"/>
    <property type="match status" value="1"/>
</dbReference>
<feature type="repeat" description="TPR" evidence="3">
    <location>
        <begin position="292"/>
        <end position="325"/>
    </location>
</feature>
<evidence type="ECO:0000256" key="5">
    <source>
        <dbReference type="SAM" id="Phobius"/>
    </source>
</evidence>
<keyword evidence="8" id="KW-1185">Reference proteome</keyword>
<accession>A0A0F6W255</accession>
<dbReference type="GO" id="GO:0016989">
    <property type="term" value="F:sigma factor antagonist activity"/>
    <property type="evidence" value="ECO:0007669"/>
    <property type="project" value="TreeGrafter"/>
</dbReference>
<dbReference type="InterPro" id="IPR006860">
    <property type="entry name" value="FecR"/>
</dbReference>
<proteinExistence type="predicted"/>
<protein>
    <recommendedName>
        <fullName evidence="6">FecR protein domain-containing protein</fullName>
    </recommendedName>
</protein>
<feature type="compositionally biased region" description="Low complexity" evidence="4">
    <location>
        <begin position="214"/>
        <end position="223"/>
    </location>
</feature>
<keyword evidence="1" id="KW-0677">Repeat</keyword>
<dbReference type="Pfam" id="PF04773">
    <property type="entry name" value="FecR"/>
    <property type="match status" value="1"/>
</dbReference>
<dbReference type="RefSeq" id="WP_053232721.1">
    <property type="nucleotide sequence ID" value="NZ_CP011125.1"/>
</dbReference>
<keyword evidence="5" id="KW-0812">Transmembrane</keyword>
<feature type="transmembrane region" description="Helical" evidence="5">
    <location>
        <begin position="38"/>
        <end position="57"/>
    </location>
</feature>
<keyword evidence="5" id="KW-0472">Membrane</keyword>
<dbReference type="KEGG" id="samy:DB32_002635"/>
<keyword evidence="5" id="KW-1133">Transmembrane helix</keyword>
<dbReference type="SUPFAM" id="SSF48452">
    <property type="entry name" value="TPR-like"/>
    <property type="match status" value="1"/>
</dbReference>
<dbReference type="InterPro" id="IPR011990">
    <property type="entry name" value="TPR-like_helical_dom_sf"/>
</dbReference>
<evidence type="ECO:0000313" key="7">
    <source>
        <dbReference type="EMBL" id="AKF05486.1"/>
    </source>
</evidence>
<dbReference type="InterPro" id="IPR012373">
    <property type="entry name" value="Ferrdict_sens_TM"/>
</dbReference>
<dbReference type="STRING" id="927083.DB32_002635"/>
<evidence type="ECO:0000313" key="8">
    <source>
        <dbReference type="Proteomes" id="UP000034883"/>
    </source>
</evidence>
<dbReference type="Proteomes" id="UP000034883">
    <property type="component" value="Chromosome"/>
</dbReference>